<dbReference type="PRINTS" id="PR00081">
    <property type="entry name" value="GDHRDH"/>
</dbReference>
<dbReference type="InterPro" id="IPR051122">
    <property type="entry name" value="SDR_DHRS6-like"/>
</dbReference>
<dbReference type="EMBL" id="BDEC01000192">
    <property type="protein sequence ID" value="GBD69318.1"/>
    <property type="molecule type" value="Genomic_DNA"/>
</dbReference>
<keyword evidence="4" id="KW-1185">Reference proteome</keyword>
<dbReference type="Pfam" id="PF13561">
    <property type="entry name" value="adh_short_C2"/>
    <property type="match status" value="1"/>
</dbReference>
<dbReference type="AlphaFoldDB" id="A0A2H6DLL9"/>
<name>A0A2H6DLL9_TETHA</name>
<evidence type="ECO:0000313" key="4">
    <source>
        <dbReference type="Proteomes" id="UP000236214"/>
    </source>
</evidence>
<evidence type="ECO:0000313" key="3">
    <source>
        <dbReference type="EMBL" id="GBD69318.1"/>
    </source>
</evidence>
<comment type="similarity">
    <text evidence="1">Belongs to the short-chain dehydrogenases/reductases (SDR) family.</text>
</comment>
<dbReference type="InterPro" id="IPR036291">
    <property type="entry name" value="NAD(P)-bd_dom_sf"/>
</dbReference>
<keyword evidence="2" id="KW-0560">Oxidoreductase</keyword>
<organism evidence="3 4">
    <name type="scientific">Tetragenococcus halophilus subsp. halophilus</name>
    <dbReference type="NCBI Taxonomy" id="1513897"/>
    <lineage>
        <taxon>Bacteria</taxon>
        <taxon>Bacillati</taxon>
        <taxon>Bacillota</taxon>
        <taxon>Bacilli</taxon>
        <taxon>Lactobacillales</taxon>
        <taxon>Enterococcaceae</taxon>
        <taxon>Tetragenococcus</taxon>
    </lineage>
</organism>
<dbReference type="PANTHER" id="PTHR43477">
    <property type="entry name" value="DIHYDROANTICAPSIN 7-DEHYDROGENASE"/>
    <property type="match status" value="1"/>
</dbReference>
<dbReference type="InterPro" id="IPR002347">
    <property type="entry name" value="SDR_fam"/>
</dbReference>
<proteinExistence type="inferred from homology"/>
<dbReference type="Proteomes" id="UP000236214">
    <property type="component" value="Unassembled WGS sequence"/>
</dbReference>
<dbReference type="GO" id="GO:0016491">
    <property type="term" value="F:oxidoreductase activity"/>
    <property type="evidence" value="ECO:0007669"/>
    <property type="project" value="UniProtKB-KW"/>
</dbReference>
<protein>
    <recommendedName>
        <fullName evidence="5">Short chain dehydrogenase</fullName>
    </recommendedName>
</protein>
<comment type="caution">
    <text evidence="3">The sequence shown here is derived from an EMBL/GenBank/DDBJ whole genome shotgun (WGS) entry which is preliminary data.</text>
</comment>
<reference evidence="3 4" key="1">
    <citation type="submission" date="2016-05" db="EMBL/GenBank/DDBJ databases">
        <title>Whole genome sequencing of Tetragenococcus halophilus subsp. halophilus NISL 7118.</title>
        <authorList>
            <person name="Shiwa Y."/>
            <person name="Nishimura I."/>
            <person name="Yoshikawa H."/>
            <person name="Koyama Y."/>
            <person name="Oguma T."/>
        </authorList>
    </citation>
    <scope>NUCLEOTIDE SEQUENCE [LARGE SCALE GENOMIC DNA]</scope>
    <source>
        <strain evidence="3 4">NISL 7118</strain>
    </source>
</reference>
<accession>A0A2H6DLL9</accession>
<dbReference type="PANTHER" id="PTHR43477:SF1">
    <property type="entry name" value="DIHYDROANTICAPSIN 7-DEHYDROGENASE"/>
    <property type="match status" value="1"/>
</dbReference>
<dbReference type="Gene3D" id="3.40.50.720">
    <property type="entry name" value="NAD(P)-binding Rossmann-like Domain"/>
    <property type="match status" value="1"/>
</dbReference>
<dbReference type="NCBIfam" id="NF005754">
    <property type="entry name" value="PRK07578.1"/>
    <property type="match status" value="1"/>
</dbReference>
<evidence type="ECO:0000256" key="1">
    <source>
        <dbReference type="ARBA" id="ARBA00006484"/>
    </source>
</evidence>
<dbReference type="SUPFAM" id="SSF51735">
    <property type="entry name" value="NAD(P)-binding Rossmann-fold domains"/>
    <property type="match status" value="1"/>
</dbReference>
<dbReference type="CDD" id="cd11731">
    <property type="entry name" value="Lin1944_like_SDR_c"/>
    <property type="match status" value="1"/>
</dbReference>
<evidence type="ECO:0008006" key="5">
    <source>
        <dbReference type="Google" id="ProtNLM"/>
    </source>
</evidence>
<gene>
    <name evidence="3" type="ORF">TEHN7118_2124</name>
</gene>
<sequence>MNYMRILLIGATGLLGTAIKKELETEHEIIQAARHNTDVEVDITKPISIKEMFESVGKVDAVLSAAGDAHFGPLEKITPELNEVTIESKLKGQVNLVLLGMDYINDGGSFTLTTGIIMDEPIYQGASSAMANGAVKAFVKSAATEAPRGIRINSVSPTVFQESSKDLKMFFPGFEPTPLSKVALAFKKSVEGIQTGQSYEIY</sequence>
<evidence type="ECO:0000256" key="2">
    <source>
        <dbReference type="ARBA" id="ARBA00023002"/>
    </source>
</evidence>